<evidence type="ECO:0000313" key="15">
    <source>
        <dbReference type="Proteomes" id="UP000199305"/>
    </source>
</evidence>
<dbReference type="SMART" id="SM00849">
    <property type="entry name" value="Lactamase_B"/>
    <property type="match status" value="1"/>
</dbReference>
<dbReference type="SUPFAM" id="SSF56281">
    <property type="entry name" value="Metallo-hydrolase/oxidoreductase"/>
    <property type="match status" value="1"/>
</dbReference>
<dbReference type="GO" id="GO:0046677">
    <property type="term" value="P:response to antibiotic"/>
    <property type="evidence" value="ECO:0007669"/>
    <property type="project" value="UniProtKB-KW"/>
</dbReference>
<dbReference type="InterPro" id="IPR036866">
    <property type="entry name" value="RibonucZ/Hydroxyglut_hydro"/>
</dbReference>
<dbReference type="EC" id="3.5.2.6" evidence="5"/>
<evidence type="ECO:0000256" key="3">
    <source>
        <dbReference type="ARBA" id="ARBA00004418"/>
    </source>
</evidence>
<keyword evidence="15" id="KW-1185">Reference proteome</keyword>
<evidence type="ECO:0000256" key="1">
    <source>
        <dbReference type="ARBA" id="ARBA00001526"/>
    </source>
</evidence>
<dbReference type="STRING" id="658219.SAMN05216212_3118"/>
<evidence type="ECO:0000256" key="7">
    <source>
        <dbReference type="ARBA" id="ARBA00022729"/>
    </source>
</evidence>
<organism evidence="14 15">
    <name type="scientific">Microbulbifer yueqingensis</name>
    <dbReference type="NCBI Taxonomy" id="658219"/>
    <lineage>
        <taxon>Bacteria</taxon>
        <taxon>Pseudomonadati</taxon>
        <taxon>Pseudomonadota</taxon>
        <taxon>Gammaproteobacteria</taxon>
        <taxon>Cellvibrionales</taxon>
        <taxon>Microbulbiferaceae</taxon>
        <taxon>Microbulbifer</taxon>
    </lineage>
</organism>
<dbReference type="GO" id="GO:0017001">
    <property type="term" value="P:antibiotic catabolic process"/>
    <property type="evidence" value="ECO:0007669"/>
    <property type="project" value="InterPro"/>
</dbReference>
<evidence type="ECO:0000256" key="11">
    <source>
        <dbReference type="ARBA" id="ARBA00023251"/>
    </source>
</evidence>
<evidence type="ECO:0000256" key="8">
    <source>
        <dbReference type="ARBA" id="ARBA00022764"/>
    </source>
</evidence>
<evidence type="ECO:0000256" key="4">
    <source>
        <dbReference type="ARBA" id="ARBA00005250"/>
    </source>
</evidence>
<gene>
    <name evidence="14" type="ORF">SAMN05216212_3118</name>
</gene>
<evidence type="ECO:0000256" key="9">
    <source>
        <dbReference type="ARBA" id="ARBA00022801"/>
    </source>
</evidence>
<accession>A0A1G9EGL4</accession>
<dbReference type="Proteomes" id="UP000199305">
    <property type="component" value="Unassembled WGS sequence"/>
</dbReference>
<evidence type="ECO:0000313" key="14">
    <source>
        <dbReference type="EMBL" id="SDK75289.1"/>
    </source>
</evidence>
<keyword evidence="11" id="KW-0046">Antibiotic resistance</keyword>
<dbReference type="GO" id="GO:0008800">
    <property type="term" value="F:beta-lactamase activity"/>
    <property type="evidence" value="ECO:0007669"/>
    <property type="project" value="UniProtKB-EC"/>
</dbReference>
<keyword evidence="9" id="KW-0378">Hydrolase</keyword>
<evidence type="ECO:0000256" key="5">
    <source>
        <dbReference type="ARBA" id="ARBA00012865"/>
    </source>
</evidence>
<comment type="cofactor">
    <cofactor evidence="2">
        <name>Zn(2+)</name>
        <dbReference type="ChEBI" id="CHEBI:29105"/>
    </cofactor>
</comment>
<dbReference type="GO" id="GO:0008270">
    <property type="term" value="F:zinc ion binding"/>
    <property type="evidence" value="ECO:0007669"/>
    <property type="project" value="InterPro"/>
</dbReference>
<dbReference type="Pfam" id="PF00753">
    <property type="entry name" value="Lactamase_B"/>
    <property type="match status" value="1"/>
</dbReference>
<dbReference type="GO" id="GO:0042597">
    <property type="term" value="C:periplasmic space"/>
    <property type="evidence" value="ECO:0007669"/>
    <property type="project" value="UniProtKB-SubCell"/>
</dbReference>
<feature type="domain" description="Metallo-beta-lactamase" evidence="13">
    <location>
        <begin position="59"/>
        <end position="247"/>
    </location>
</feature>
<sequence length="296" mass="31975">MRITNSISAALLALMSINAAAEVPQPLPQLEAYTVPSSWRQPIEPVQIADHTWQIGSAGISALLVKTPEGAVLIDGGMPQMAEVLLANMRKVGLEPRDLKFILHSHAHADHVGPLAAVRRATGAQLATSAESAQLLARGGAGDLHFGDDLLYPPLNADRLLQDGERVVLGDLELQVHFTPGHTPGSLSWTWTDSREGSPVRIAYVDSLSAPGYQLLDNPRYPNIVADYRDTFERVRSLPCDLLLTPHAAASGWRYDAAQVQAESLSCAAYADNARRKLEKQLASQRAQNAGRSTRG</sequence>
<dbReference type="EMBL" id="FNFH01000008">
    <property type="protein sequence ID" value="SDK75289.1"/>
    <property type="molecule type" value="Genomic_DNA"/>
</dbReference>
<dbReference type="NCBIfam" id="NF012229">
    <property type="entry name" value="bla_class_B_core"/>
    <property type="match status" value="1"/>
</dbReference>
<dbReference type="Gene3D" id="3.60.15.10">
    <property type="entry name" value="Ribonuclease Z/Hydroxyacylglutathione hydrolase-like"/>
    <property type="match status" value="1"/>
</dbReference>
<evidence type="ECO:0000259" key="13">
    <source>
        <dbReference type="SMART" id="SM00849"/>
    </source>
</evidence>
<evidence type="ECO:0000256" key="10">
    <source>
        <dbReference type="ARBA" id="ARBA00022833"/>
    </source>
</evidence>
<feature type="signal peptide" evidence="12">
    <location>
        <begin position="1"/>
        <end position="21"/>
    </location>
</feature>
<keyword evidence="10" id="KW-0862">Zinc</keyword>
<proteinExistence type="inferred from homology"/>
<comment type="similarity">
    <text evidence="4">Belongs to the metallo-beta-lactamase superfamily. Class-B beta-lactamase family.</text>
</comment>
<protein>
    <recommendedName>
        <fullName evidence="5">beta-lactamase</fullName>
        <ecNumber evidence="5">3.5.2.6</ecNumber>
    </recommendedName>
</protein>
<keyword evidence="7 12" id="KW-0732">Signal</keyword>
<comment type="subcellular location">
    <subcellularLocation>
        <location evidence="3">Periplasm</location>
    </subcellularLocation>
</comment>
<dbReference type="InterPro" id="IPR050855">
    <property type="entry name" value="NDM-1-like"/>
</dbReference>
<dbReference type="OrthoDB" id="9773738at2"/>
<dbReference type="PROSITE" id="PS00743">
    <property type="entry name" value="BETA_LACTAMASE_B_1"/>
    <property type="match status" value="1"/>
</dbReference>
<keyword evidence="6" id="KW-0479">Metal-binding</keyword>
<evidence type="ECO:0000256" key="6">
    <source>
        <dbReference type="ARBA" id="ARBA00022723"/>
    </source>
</evidence>
<dbReference type="InterPro" id="IPR001279">
    <property type="entry name" value="Metallo-B-lactamas"/>
</dbReference>
<evidence type="ECO:0000256" key="2">
    <source>
        <dbReference type="ARBA" id="ARBA00001947"/>
    </source>
</evidence>
<reference evidence="15" key="1">
    <citation type="submission" date="2016-10" db="EMBL/GenBank/DDBJ databases">
        <authorList>
            <person name="Varghese N."/>
            <person name="Submissions S."/>
        </authorList>
    </citation>
    <scope>NUCLEOTIDE SEQUENCE [LARGE SCALE GENOMIC DNA]</scope>
    <source>
        <strain evidence="15">CGMCC 1.10658</strain>
    </source>
</reference>
<dbReference type="PANTHER" id="PTHR42951:SF17">
    <property type="entry name" value="METALLO-BETA-LACTAMASE DOMAIN-CONTAINING PROTEIN"/>
    <property type="match status" value="1"/>
</dbReference>
<dbReference type="InterPro" id="IPR001018">
    <property type="entry name" value="Beta-lactamase_class-B_CS"/>
</dbReference>
<comment type="catalytic activity">
    <reaction evidence="1">
        <text>a beta-lactam + H2O = a substituted beta-amino acid</text>
        <dbReference type="Rhea" id="RHEA:20401"/>
        <dbReference type="ChEBI" id="CHEBI:15377"/>
        <dbReference type="ChEBI" id="CHEBI:35627"/>
        <dbReference type="ChEBI" id="CHEBI:140347"/>
        <dbReference type="EC" id="3.5.2.6"/>
    </reaction>
</comment>
<feature type="chain" id="PRO_5011586331" description="beta-lactamase" evidence="12">
    <location>
        <begin position="22"/>
        <end position="296"/>
    </location>
</feature>
<evidence type="ECO:0000256" key="12">
    <source>
        <dbReference type="SAM" id="SignalP"/>
    </source>
</evidence>
<keyword evidence="8" id="KW-0574">Periplasm</keyword>
<dbReference type="AlphaFoldDB" id="A0A1G9EGL4"/>
<dbReference type="PANTHER" id="PTHR42951">
    <property type="entry name" value="METALLO-BETA-LACTAMASE DOMAIN-CONTAINING"/>
    <property type="match status" value="1"/>
</dbReference>
<name>A0A1G9EGL4_9GAMM</name>
<dbReference type="RefSeq" id="WP_091516588.1">
    <property type="nucleotide sequence ID" value="NZ_FNFH01000008.1"/>
</dbReference>
<dbReference type="NCBIfam" id="NF033105">
    <property type="entry name" value="bla_subclass_B3"/>
    <property type="match status" value="1"/>
</dbReference>